<evidence type="ECO:0000313" key="2">
    <source>
        <dbReference type="Proteomes" id="UP000499080"/>
    </source>
</evidence>
<organism evidence="1 2">
    <name type="scientific">Araneus ventricosus</name>
    <name type="common">Orbweaver spider</name>
    <name type="synonym">Epeira ventricosa</name>
    <dbReference type="NCBI Taxonomy" id="182803"/>
    <lineage>
        <taxon>Eukaryota</taxon>
        <taxon>Metazoa</taxon>
        <taxon>Ecdysozoa</taxon>
        <taxon>Arthropoda</taxon>
        <taxon>Chelicerata</taxon>
        <taxon>Arachnida</taxon>
        <taxon>Araneae</taxon>
        <taxon>Araneomorphae</taxon>
        <taxon>Entelegynae</taxon>
        <taxon>Araneoidea</taxon>
        <taxon>Araneidae</taxon>
        <taxon>Araneus</taxon>
    </lineage>
</organism>
<protein>
    <submittedName>
        <fullName evidence="1">Uncharacterized protein</fullName>
    </submittedName>
</protein>
<dbReference type="EMBL" id="BGPR01004899">
    <property type="protein sequence ID" value="GBN04602.1"/>
    <property type="molecule type" value="Genomic_DNA"/>
</dbReference>
<comment type="caution">
    <text evidence="1">The sequence shown here is derived from an EMBL/GenBank/DDBJ whole genome shotgun (WGS) entry which is preliminary data.</text>
</comment>
<accession>A0A4Y2KR05</accession>
<evidence type="ECO:0000313" key="1">
    <source>
        <dbReference type="EMBL" id="GBN04602.1"/>
    </source>
</evidence>
<reference evidence="1 2" key="1">
    <citation type="journal article" date="2019" name="Sci. Rep.">
        <title>Orb-weaving spider Araneus ventricosus genome elucidates the spidroin gene catalogue.</title>
        <authorList>
            <person name="Kono N."/>
            <person name="Nakamura H."/>
            <person name="Ohtoshi R."/>
            <person name="Moran D.A.P."/>
            <person name="Shinohara A."/>
            <person name="Yoshida Y."/>
            <person name="Fujiwara M."/>
            <person name="Mori M."/>
            <person name="Tomita M."/>
            <person name="Arakawa K."/>
        </authorList>
    </citation>
    <scope>NUCLEOTIDE SEQUENCE [LARGE SCALE GENOMIC DNA]</scope>
</reference>
<keyword evidence="2" id="KW-1185">Reference proteome</keyword>
<feature type="non-terminal residue" evidence="1">
    <location>
        <position position="43"/>
    </location>
</feature>
<dbReference type="AlphaFoldDB" id="A0A4Y2KR05"/>
<proteinExistence type="predicted"/>
<name>A0A4Y2KR05_ARAVE</name>
<gene>
    <name evidence="1" type="ORF">AVEN_148591_1</name>
</gene>
<sequence>MKAYDAVDLILNAQLHSPPFSVQNRKVSFPVYILYGGKPLTVR</sequence>
<dbReference type="Proteomes" id="UP000499080">
    <property type="component" value="Unassembled WGS sequence"/>
</dbReference>